<dbReference type="SUPFAM" id="SSF53850">
    <property type="entry name" value="Periplasmic binding protein-like II"/>
    <property type="match status" value="1"/>
</dbReference>
<dbReference type="Pfam" id="PF00497">
    <property type="entry name" value="SBP_bac_3"/>
    <property type="match status" value="1"/>
</dbReference>
<name>A0AAE9Z0H3_9GAMM</name>
<dbReference type="Gene3D" id="3.40.190.10">
    <property type="entry name" value="Periplasmic binding protein-like II"/>
    <property type="match status" value="2"/>
</dbReference>
<protein>
    <submittedName>
        <fullName evidence="2">Transporter substrate-binding domain-containing protein</fullName>
    </submittedName>
</protein>
<keyword evidence="3" id="KW-1185">Reference proteome</keyword>
<proteinExistence type="predicted"/>
<accession>A0AAE9Z0H3</accession>
<dbReference type="InterPro" id="IPR001638">
    <property type="entry name" value="Solute-binding_3/MltF_N"/>
</dbReference>
<dbReference type="Proteomes" id="UP000032352">
    <property type="component" value="Chromosome"/>
</dbReference>
<feature type="domain" description="Solute-binding protein family 3/N-terminal" evidence="1">
    <location>
        <begin position="31"/>
        <end position="250"/>
    </location>
</feature>
<organism evidence="2 3">
    <name type="scientific">Thalassomonas viridans</name>
    <dbReference type="NCBI Taxonomy" id="137584"/>
    <lineage>
        <taxon>Bacteria</taxon>
        <taxon>Pseudomonadati</taxon>
        <taxon>Pseudomonadota</taxon>
        <taxon>Gammaproteobacteria</taxon>
        <taxon>Alteromonadales</taxon>
        <taxon>Colwelliaceae</taxon>
        <taxon>Thalassomonas</taxon>
    </lineage>
</organism>
<dbReference type="AlphaFoldDB" id="A0AAE9Z0H3"/>
<dbReference type="PANTHER" id="PTHR38834">
    <property type="entry name" value="PERIPLASMIC SUBSTRATE BINDING PROTEIN FAMILY 3"/>
    <property type="match status" value="1"/>
</dbReference>
<evidence type="ECO:0000313" key="2">
    <source>
        <dbReference type="EMBL" id="WDE04293.1"/>
    </source>
</evidence>
<gene>
    <name evidence="2" type="ORF">SG34_023585</name>
</gene>
<reference evidence="2 3" key="2">
    <citation type="journal article" date="2022" name="Mar. Drugs">
        <title>Bioassay-Guided Fractionation Leads to the Detection of Cholic Acid Generated by the Rare Thalassomonas sp.</title>
        <authorList>
            <person name="Pheiffer F."/>
            <person name="Schneider Y.K."/>
            <person name="Hansen E.H."/>
            <person name="Andersen J.H."/>
            <person name="Isaksson J."/>
            <person name="Busche T."/>
            <person name="R C."/>
            <person name="Kalinowski J."/>
            <person name="Zyl L.V."/>
            <person name="Trindade M."/>
        </authorList>
    </citation>
    <scope>NUCLEOTIDE SEQUENCE [LARGE SCALE GENOMIC DNA]</scope>
    <source>
        <strain evidence="2 3">XOM25</strain>
    </source>
</reference>
<dbReference type="RefSeq" id="WP_053046417.1">
    <property type="nucleotide sequence ID" value="NZ_CP059733.1"/>
</dbReference>
<dbReference type="PANTHER" id="PTHR38834:SF3">
    <property type="entry name" value="SOLUTE-BINDING PROTEIN FAMILY 3_N-TERMINAL DOMAIN-CONTAINING PROTEIN"/>
    <property type="match status" value="1"/>
</dbReference>
<sequence length="252" mass="29015">MKSRLIFPLKLGVILSALCFSSLYAQSLRFVAEDLPPFHFINEHDQLDGALVEVTRELLAQAGLEGEIELVPFARAYNVTKNMENTFLLSLLKTPVRESSFKWLGQSYKTRAFLVGLKNRTDIKLNTLDDAKAYNVGTIRGYYSETFLKQAGFREKQNLSLSVQYEHMWQMLFKGRIDLVLTNFIALEREIASLGLNAGDVSRYIQVKDFPDELYFATGLKTRDKLVERLREALMQLKADGRYQKILDKWQL</sequence>
<dbReference type="KEGG" id="tvd:SG34_023585"/>
<evidence type="ECO:0000259" key="1">
    <source>
        <dbReference type="Pfam" id="PF00497"/>
    </source>
</evidence>
<evidence type="ECO:0000313" key="3">
    <source>
        <dbReference type="Proteomes" id="UP000032352"/>
    </source>
</evidence>
<dbReference type="EMBL" id="CP059733">
    <property type="protein sequence ID" value="WDE04293.1"/>
    <property type="molecule type" value="Genomic_DNA"/>
</dbReference>
<reference evidence="2 3" key="1">
    <citation type="journal article" date="2015" name="Genome Announc.">
        <title>Draft Genome Sequences of Marine Isolates of Thalassomonas viridans and Thalassomonas actiniarum.</title>
        <authorList>
            <person name="Olonade I."/>
            <person name="van Zyl L.J."/>
            <person name="Trindade M."/>
        </authorList>
    </citation>
    <scope>NUCLEOTIDE SEQUENCE [LARGE SCALE GENOMIC DNA]</scope>
    <source>
        <strain evidence="2 3">XOM25</strain>
    </source>
</reference>